<name>A0A812TEG5_9DINO</name>
<accession>A0A812TEG5</accession>
<keyword evidence="2" id="KW-1185">Reference proteome</keyword>
<dbReference type="AlphaFoldDB" id="A0A812TEG5"/>
<dbReference type="Proteomes" id="UP000604046">
    <property type="component" value="Unassembled WGS sequence"/>
</dbReference>
<comment type="caution">
    <text evidence="1">The sequence shown here is derived from an EMBL/GenBank/DDBJ whole genome shotgun (WGS) entry which is preliminary data.</text>
</comment>
<dbReference type="EMBL" id="CAJNDS010002577">
    <property type="protein sequence ID" value="CAE7531869.1"/>
    <property type="molecule type" value="Genomic_DNA"/>
</dbReference>
<sequence length="150" mass="16181">MSCLKAGSSTLRGGDVETLVVSGFCPPHQATPNCGQFSLRATATSYLPNKLGMSASVRHLHSNIEACKPMHAGPGHRRVKLRQLRFCHRRLCSGCPTFIDGRPAGLYLQASLLVVLLQIASSRAAFCPVWPGRLVVCSSSTLLRRTPGPR</sequence>
<evidence type="ECO:0000313" key="1">
    <source>
        <dbReference type="EMBL" id="CAE7531869.1"/>
    </source>
</evidence>
<proteinExistence type="predicted"/>
<protein>
    <submittedName>
        <fullName evidence="1">Uncharacterized protein</fullName>
    </submittedName>
</protein>
<gene>
    <name evidence="1" type="ORF">SNAT2548_LOCUS29801</name>
</gene>
<organism evidence="1 2">
    <name type="scientific">Symbiodinium natans</name>
    <dbReference type="NCBI Taxonomy" id="878477"/>
    <lineage>
        <taxon>Eukaryota</taxon>
        <taxon>Sar</taxon>
        <taxon>Alveolata</taxon>
        <taxon>Dinophyceae</taxon>
        <taxon>Suessiales</taxon>
        <taxon>Symbiodiniaceae</taxon>
        <taxon>Symbiodinium</taxon>
    </lineage>
</organism>
<evidence type="ECO:0000313" key="2">
    <source>
        <dbReference type="Proteomes" id="UP000604046"/>
    </source>
</evidence>
<reference evidence="1" key="1">
    <citation type="submission" date="2021-02" db="EMBL/GenBank/DDBJ databases">
        <authorList>
            <person name="Dougan E. K."/>
            <person name="Rhodes N."/>
            <person name="Thang M."/>
            <person name="Chan C."/>
        </authorList>
    </citation>
    <scope>NUCLEOTIDE SEQUENCE</scope>
</reference>